<evidence type="ECO:0008006" key="3">
    <source>
        <dbReference type="Google" id="ProtNLM"/>
    </source>
</evidence>
<organism evidence="1 2">
    <name type="scientific">Ramlibacter pallidus</name>
    <dbReference type="NCBI Taxonomy" id="2780087"/>
    <lineage>
        <taxon>Bacteria</taxon>
        <taxon>Pseudomonadati</taxon>
        <taxon>Pseudomonadota</taxon>
        <taxon>Betaproteobacteria</taxon>
        <taxon>Burkholderiales</taxon>
        <taxon>Comamonadaceae</taxon>
        <taxon>Ramlibacter</taxon>
    </lineage>
</organism>
<comment type="caution">
    <text evidence="1">The sequence shown here is derived from an EMBL/GenBank/DDBJ whole genome shotgun (WGS) entry which is preliminary data.</text>
</comment>
<gene>
    <name evidence="1" type="ORF">IM787_14360</name>
</gene>
<keyword evidence="2" id="KW-1185">Reference proteome</keyword>
<dbReference type="Proteomes" id="UP000806285">
    <property type="component" value="Unassembled WGS sequence"/>
</dbReference>
<reference evidence="1 2" key="1">
    <citation type="submission" date="2020-10" db="EMBL/GenBank/DDBJ databases">
        <title>Ramlibacter sp. HM2 16S ribosomal RNA gene Genome sequencing and assembly.</title>
        <authorList>
            <person name="Kang M."/>
        </authorList>
    </citation>
    <scope>NUCLEOTIDE SEQUENCE [LARGE SCALE GENOMIC DNA]</scope>
    <source>
        <strain evidence="1 2">HM2</strain>
    </source>
</reference>
<protein>
    <recommendedName>
        <fullName evidence="3">Response regulatory domain-containing protein</fullName>
    </recommendedName>
</protein>
<name>A0ABR9S5E6_9BURK</name>
<proteinExistence type="predicted"/>
<accession>A0ABR9S5E6</accession>
<evidence type="ECO:0000313" key="2">
    <source>
        <dbReference type="Proteomes" id="UP000806285"/>
    </source>
</evidence>
<evidence type="ECO:0000313" key="1">
    <source>
        <dbReference type="EMBL" id="MBE7368740.1"/>
    </source>
</evidence>
<dbReference type="RefSeq" id="WP_193677369.1">
    <property type="nucleotide sequence ID" value="NZ_JADDIV010000004.1"/>
</dbReference>
<sequence length="131" mass="13605">MSPSTINIAVLHADAAGRESLCDFIADQVGFRVVAGAALAPQFEGVQRASPVHVVVVHHAADADRAVEQIGSARALLPGAGVVVLMAQDAEALPPDLVPPGAACMEEERVPAELVGALRTIAMGRRYHRPA</sequence>
<dbReference type="EMBL" id="JADDIV010000004">
    <property type="protein sequence ID" value="MBE7368740.1"/>
    <property type="molecule type" value="Genomic_DNA"/>
</dbReference>